<dbReference type="GO" id="GO:0043709">
    <property type="term" value="P:cell adhesion involved in single-species biofilm formation"/>
    <property type="evidence" value="ECO:0007669"/>
    <property type="project" value="TreeGrafter"/>
</dbReference>
<feature type="transmembrane region" description="Helical" evidence="3">
    <location>
        <begin position="73"/>
        <end position="90"/>
    </location>
</feature>
<dbReference type="PROSITE" id="PS50887">
    <property type="entry name" value="GGDEF"/>
    <property type="match status" value="1"/>
</dbReference>
<organism evidence="5 6">
    <name type="scientific">Desulfovibrio desulfuricans</name>
    <dbReference type="NCBI Taxonomy" id="876"/>
    <lineage>
        <taxon>Bacteria</taxon>
        <taxon>Pseudomonadati</taxon>
        <taxon>Thermodesulfobacteriota</taxon>
        <taxon>Desulfovibrionia</taxon>
        <taxon>Desulfovibrionales</taxon>
        <taxon>Desulfovibrionaceae</taxon>
        <taxon>Desulfovibrio</taxon>
    </lineage>
</organism>
<feature type="transmembrane region" description="Helical" evidence="3">
    <location>
        <begin position="149"/>
        <end position="168"/>
    </location>
</feature>
<accession>A0A4P7UF02</accession>
<feature type="transmembrane region" description="Helical" evidence="3">
    <location>
        <begin position="34"/>
        <end position="53"/>
    </location>
</feature>
<proteinExistence type="predicted"/>
<keyword evidence="3" id="KW-0472">Membrane</keyword>
<dbReference type="InterPro" id="IPR035965">
    <property type="entry name" value="PAS-like_dom_sf"/>
</dbReference>
<evidence type="ECO:0000256" key="3">
    <source>
        <dbReference type="SAM" id="Phobius"/>
    </source>
</evidence>
<dbReference type="Gene3D" id="3.30.70.270">
    <property type="match status" value="1"/>
</dbReference>
<keyword evidence="3" id="KW-0812">Transmembrane</keyword>
<feature type="transmembrane region" description="Helical" evidence="3">
    <location>
        <begin position="180"/>
        <end position="203"/>
    </location>
</feature>
<dbReference type="SUPFAM" id="SSF55073">
    <property type="entry name" value="Nucleotide cyclase"/>
    <property type="match status" value="1"/>
</dbReference>
<comment type="catalytic activity">
    <reaction evidence="2">
        <text>2 GTP = 3',3'-c-di-GMP + 2 diphosphate</text>
        <dbReference type="Rhea" id="RHEA:24898"/>
        <dbReference type="ChEBI" id="CHEBI:33019"/>
        <dbReference type="ChEBI" id="CHEBI:37565"/>
        <dbReference type="ChEBI" id="CHEBI:58805"/>
        <dbReference type="EC" id="2.7.7.65"/>
    </reaction>
</comment>
<gene>
    <name evidence="5" type="ORF">DDIC_00620</name>
</gene>
<dbReference type="NCBIfam" id="TIGR00254">
    <property type="entry name" value="GGDEF"/>
    <property type="match status" value="1"/>
</dbReference>
<evidence type="ECO:0000313" key="5">
    <source>
        <dbReference type="EMBL" id="QCC84403.1"/>
    </source>
</evidence>
<dbReference type="Pfam" id="PF00990">
    <property type="entry name" value="GGDEF"/>
    <property type="match status" value="1"/>
</dbReference>
<evidence type="ECO:0000313" key="6">
    <source>
        <dbReference type="Proteomes" id="UP000297065"/>
    </source>
</evidence>
<dbReference type="SUPFAM" id="SSF55785">
    <property type="entry name" value="PYP-like sensor domain (PAS domain)"/>
    <property type="match status" value="1"/>
</dbReference>
<dbReference type="InterPro" id="IPR031621">
    <property type="entry name" value="HisKA_7TM"/>
</dbReference>
<dbReference type="PROSITE" id="PS51257">
    <property type="entry name" value="PROKAR_LIPOPROTEIN"/>
    <property type="match status" value="1"/>
</dbReference>
<dbReference type="SMART" id="SM00267">
    <property type="entry name" value="GGDEF"/>
    <property type="match status" value="1"/>
</dbReference>
<dbReference type="FunFam" id="3.30.70.270:FF:000001">
    <property type="entry name" value="Diguanylate cyclase domain protein"/>
    <property type="match status" value="1"/>
</dbReference>
<dbReference type="GO" id="GO:0005886">
    <property type="term" value="C:plasma membrane"/>
    <property type="evidence" value="ECO:0007669"/>
    <property type="project" value="TreeGrafter"/>
</dbReference>
<dbReference type="Gene3D" id="3.30.450.20">
    <property type="entry name" value="PAS domain"/>
    <property type="match status" value="1"/>
</dbReference>
<sequence>MIAKTILIFFLSISCAGMLYALSYSSRIARSNGYAAFMFLFMAIFIYSVGYIFELSSTTPETIYLSLKIEYLGAPFIPVLWFVFAIYYNNHAIKSKTLLALLFVIPVITVVMLYTNGYHHVHYKTFAVDDSGPFPVAATQKGWWYYIDFIYKMLLAFAGLGLFAVAYGKASGYRKRQAKTIFIGAFCIWTGNLLQTLGLAPYGIDIEPFFLSAALPLSGFAMSRLRMFDLVPIARDKVFKTMSASVIVLDDRQRVVDFNDSAVSILPALSDDAVGRHVRAVFPAETTFDIDGLVQEEAAEISLPVGGGMRFYKVSCARVAASGHNSGLIISLYDVTEGKEMLEKMQRIASRDALTQVFSRWYFMDALQHEVERCRQAGGRLSFMLLDIDHFKLVNDSYGHMAGDNVLCGITRVLRQVLGAGAMLGRYGGEEFSILLPGMGQAEAVAAAERLRQAAAAAETRFGGVAVMVTISIGVAEVAFAPGAAQGMSNLQLCDALILAADTALYQAKQDGRNKVRSTSLAYGVPGDAQP</sequence>
<protein>
    <recommendedName>
        <fullName evidence="1">diguanylate cyclase</fullName>
        <ecNumber evidence="1">2.7.7.65</ecNumber>
    </recommendedName>
</protein>
<dbReference type="InterPro" id="IPR029787">
    <property type="entry name" value="Nucleotide_cyclase"/>
</dbReference>
<evidence type="ECO:0000256" key="2">
    <source>
        <dbReference type="ARBA" id="ARBA00034247"/>
    </source>
</evidence>
<dbReference type="InterPro" id="IPR050469">
    <property type="entry name" value="Diguanylate_Cyclase"/>
</dbReference>
<dbReference type="CDD" id="cd01949">
    <property type="entry name" value="GGDEF"/>
    <property type="match status" value="1"/>
</dbReference>
<dbReference type="GO" id="GO:1902201">
    <property type="term" value="P:negative regulation of bacterial-type flagellum-dependent cell motility"/>
    <property type="evidence" value="ECO:0007669"/>
    <property type="project" value="TreeGrafter"/>
</dbReference>
<feature type="domain" description="GGDEF" evidence="4">
    <location>
        <begin position="379"/>
        <end position="521"/>
    </location>
</feature>
<reference evidence="5 6" key="1">
    <citation type="submission" date="2019-02" db="EMBL/GenBank/DDBJ databases">
        <title>Complete Genome Sequence of Desulfovibrio desulfuricans IC1, a Sulfonate Utilizing Anaerobe.</title>
        <authorList>
            <person name="Day L.A."/>
            <person name="De Leon K.B."/>
            <person name="Wall J.D."/>
        </authorList>
    </citation>
    <scope>NUCLEOTIDE SEQUENCE [LARGE SCALE GENOMIC DNA]</scope>
    <source>
        <strain evidence="5 6">IC1</strain>
    </source>
</reference>
<name>A0A4P7UF02_DESDE</name>
<keyword evidence="3" id="KW-1133">Transmembrane helix</keyword>
<dbReference type="Pfam" id="PF08448">
    <property type="entry name" value="PAS_4"/>
    <property type="match status" value="1"/>
</dbReference>
<dbReference type="RefSeq" id="WP_136398652.1">
    <property type="nucleotide sequence ID" value="NZ_CP036295.1"/>
</dbReference>
<evidence type="ECO:0000256" key="1">
    <source>
        <dbReference type="ARBA" id="ARBA00012528"/>
    </source>
</evidence>
<dbReference type="PANTHER" id="PTHR45138:SF9">
    <property type="entry name" value="DIGUANYLATE CYCLASE DGCM-RELATED"/>
    <property type="match status" value="1"/>
</dbReference>
<dbReference type="Pfam" id="PF16927">
    <property type="entry name" value="HisKA_7TM"/>
    <property type="match status" value="1"/>
</dbReference>
<dbReference type="AlphaFoldDB" id="A0A4P7UF02"/>
<dbReference type="EC" id="2.7.7.65" evidence="1"/>
<dbReference type="PANTHER" id="PTHR45138">
    <property type="entry name" value="REGULATORY COMPONENTS OF SENSORY TRANSDUCTION SYSTEM"/>
    <property type="match status" value="1"/>
</dbReference>
<dbReference type="InterPro" id="IPR013656">
    <property type="entry name" value="PAS_4"/>
</dbReference>
<dbReference type="GO" id="GO:0052621">
    <property type="term" value="F:diguanylate cyclase activity"/>
    <property type="evidence" value="ECO:0007669"/>
    <property type="project" value="UniProtKB-EC"/>
</dbReference>
<feature type="transmembrane region" description="Helical" evidence="3">
    <location>
        <begin position="97"/>
        <end position="115"/>
    </location>
</feature>
<feature type="transmembrane region" description="Helical" evidence="3">
    <location>
        <begin position="6"/>
        <end position="22"/>
    </location>
</feature>
<dbReference type="EMBL" id="CP036295">
    <property type="protein sequence ID" value="QCC84403.1"/>
    <property type="molecule type" value="Genomic_DNA"/>
</dbReference>
<evidence type="ECO:0000259" key="4">
    <source>
        <dbReference type="PROSITE" id="PS50887"/>
    </source>
</evidence>
<dbReference type="InterPro" id="IPR043128">
    <property type="entry name" value="Rev_trsase/Diguanyl_cyclase"/>
</dbReference>
<dbReference type="Proteomes" id="UP000297065">
    <property type="component" value="Chromosome"/>
</dbReference>
<dbReference type="OrthoDB" id="9790367at2"/>
<dbReference type="InterPro" id="IPR000160">
    <property type="entry name" value="GGDEF_dom"/>
</dbReference>